<name>A0A0G1ZWC0_9BACT</name>
<sequence>MFKIYYSESAISTIKGFIRAYEEAFFELYRDSGLVTEQKIIKNYRLSARKLNEQIFLEIEKHLGVKRVLGRKERGQWHHELAFYVGSRLITVFYTTDDEDSSKTIESIGIERKPIIF</sequence>
<dbReference type="AlphaFoldDB" id="A0A0G1ZWC0"/>
<evidence type="ECO:0000313" key="1">
    <source>
        <dbReference type="EMBL" id="KKW32642.1"/>
    </source>
</evidence>
<proteinExistence type="predicted"/>
<comment type="caution">
    <text evidence="1">The sequence shown here is derived from an EMBL/GenBank/DDBJ whole genome shotgun (WGS) entry which is preliminary data.</text>
</comment>
<evidence type="ECO:0008006" key="3">
    <source>
        <dbReference type="Google" id="ProtNLM"/>
    </source>
</evidence>
<protein>
    <recommendedName>
        <fullName evidence="3">Plasmid stabilization system</fullName>
    </recommendedName>
</protein>
<accession>A0A0G1ZWC0</accession>
<evidence type="ECO:0000313" key="2">
    <source>
        <dbReference type="Proteomes" id="UP000034054"/>
    </source>
</evidence>
<dbReference type="EMBL" id="LCRH01000021">
    <property type="protein sequence ID" value="KKW32642.1"/>
    <property type="molecule type" value="Genomic_DNA"/>
</dbReference>
<gene>
    <name evidence="1" type="ORF">UY76_C0021G0013</name>
</gene>
<organism evidence="1 2">
    <name type="scientific">Candidatus Uhrbacteria bacterium GW2011_GWA2_52_8d</name>
    <dbReference type="NCBI Taxonomy" id="1618979"/>
    <lineage>
        <taxon>Bacteria</taxon>
        <taxon>Candidatus Uhriibacteriota</taxon>
    </lineage>
</organism>
<reference evidence="1 2" key="1">
    <citation type="journal article" date="2015" name="Nature">
        <title>rRNA introns, odd ribosomes, and small enigmatic genomes across a large radiation of phyla.</title>
        <authorList>
            <person name="Brown C.T."/>
            <person name="Hug L.A."/>
            <person name="Thomas B.C."/>
            <person name="Sharon I."/>
            <person name="Castelle C.J."/>
            <person name="Singh A."/>
            <person name="Wilkins M.J."/>
            <person name="Williams K.H."/>
            <person name="Banfield J.F."/>
        </authorList>
    </citation>
    <scope>NUCLEOTIDE SEQUENCE [LARGE SCALE GENOMIC DNA]</scope>
</reference>
<dbReference type="Proteomes" id="UP000034054">
    <property type="component" value="Unassembled WGS sequence"/>
</dbReference>